<dbReference type="Proteomes" id="UP001234581">
    <property type="component" value="Unassembled WGS sequence"/>
</dbReference>
<accession>A0AAD7XTZ0</accession>
<organism evidence="7 8">
    <name type="scientific">Lichtheimia ornata</name>
    <dbReference type="NCBI Taxonomy" id="688661"/>
    <lineage>
        <taxon>Eukaryota</taxon>
        <taxon>Fungi</taxon>
        <taxon>Fungi incertae sedis</taxon>
        <taxon>Mucoromycota</taxon>
        <taxon>Mucoromycotina</taxon>
        <taxon>Mucoromycetes</taxon>
        <taxon>Mucorales</taxon>
        <taxon>Lichtheimiaceae</taxon>
        <taxon>Lichtheimia</taxon>
    </lineage>
</organism>
<dbReference type="Pfam" id="PF13832">
    <property type="entry name" value="zf-HC5HC2H_2"/>
    <property type="match status" value="1"/>
</dbReference>
<keyword evidence="3" id="KW-0862">Zinc</keyword>
<evidence type="ECO:0000256" key="3">
    <source>
        <dbReference type="ARBA" id="ARBA00022833"/>
    </source>
</evidence>
<evidence type="ECO:0000259" key="6">
    <source>
        <dbReference type="PROSITE" id="PS50016"/>
    </source>
</evidence>
<feature type="region of interest" description="Disordered" evidence="5">
    <location>
        <begin position="232"/>
        <end position="325"/>
    </location>
</feature>
<dbReference type="AlphaFoldDB" id="A0AAD7XTZ0"/>
<dbReference type="InterPro" id="IPR011011">
    <property type="entry name" value="Znf_FYVE_PHD"/>
</dbReference>
<dbReference type="GO" id="GO:0008270">
    <property type="term" value="F:zinc ion binding"/>
    <property type="evidence" value="ECO:0007669"/>
    <property type="project" value="UniProtKB-KW"/>
</dbReference>
<reference evidence="7 8" key="1">
    <citation type="submission" date="2023-03" db="EMBL/GenBank/DDBJ databases">
        <title>Genome sequence of Lichtheimia ornata CBS 291.66.</title>
        <authorList>
            <person name="Mohabir J.T."/>
            <person name="Shea T.P."/>
            <person name="Kurbessoian T."/>
            <person name="Berby B."/>
            <person name="Fontaine J."/>
            <person name="Livny J."/>
            <person name="Gnirke A."/>
            <person name="Stajich J.E."/>
            <person name="Cuomo C.A."/>
        </authorList>
    </citation>
    <scope>NUCLEOTIDE SEQUENCE [LARGE SCALE GENOMIC DNA]</scope>
    <source>
        <strain evidence="7">CBS 291.66</strain>
    </source>
</reference>
<keyword evidence="2 4" id="KW-0863">Zinc-finger</keyword>
<proteinExistence type="predicted"/>
<dbReference type="GO" id="GO:0006357">
    <property type="term" value="P:regulation of transcription by RNA polymerase II"/>
    <property type="evidence" value="ECO:0007669"/>
    <property type="project" value="TreeGrafter"/>
</dbReference>
<dbReference type="RefSeq" id="XP_058337675.1">
    <property type="nucleotide sequence ID" value="XM_058491531.1"/>
</dbReference>
<dbReference type="PROSITE" id="PS01359">
    <property type="entry name" value="ZF_PHD_1"/>
    <property type="match status" value="1"/>
</dbReference>
<dbReference type="PANTHER" id="PTHR13793:SF107">
    <property type="entry name" value="BROMODOMAIN-CONTAINING PROTEIN HOMOLOG"/>
    <property type="match status" value="1"/>
</dbReference>
<sequence>MIADEDTCAICDDPVSTTSNQIIYCDGKDCNMPVHQRCYGVAEIPEGDWLCQRCRAAKFRKRVVVICCPMQTGPLKRLSRESNEYIHVTCAMLNKDVHHQNGPYTLRRSALNQNTCCFCNRKQGLCIGCGNQECSRYFHVTCGVNAGAITLRPSMPANQPQFCLQHLPNDPANGIKKTLPPSTPTLPPPPPPPMAKTVPMKRPLHEKQEPVFSFLGDSEDSDDAMGMALGLKGAKKQHVSKNDNERERSRPLNNPNRPSLPSSKPSAPSPQTTTALKKKTSSSSAIHPSVTTTSTTPSSTSAFANTTATTPTPSHQSSSSSEEKVLLAEKKLEEAKKEIKRLNEELERHEQLRQKVAKIFMSLNISTTNGTFPTNENTEQYINIMHETLERIGRPTNQEWSEIAKFSKALAFRGPRHH</sequence>
<dbReference type="InterPro" id="IPR019787">
    <property type="entry name" value="Znf_PHD-finger"/>
</dbReference>
<dbReference type="Pfam" id="PF13831">
    <property type="entry name" value="PHD_2"/>
    <property type="match status" value="1"/>
</dbReference>
<dbReference type="InterPro" id="IPR019786">
    <property type="entry name" value="Zinc_finger_PHD-type_CS"/>
</dbReference>
<dbReference type="EMBL" id="JARTCD010000094">
    <property type="protein sequence ID" value="KAJ8652761.1"/>
    <property type="molecule type" value="Genomic_DNA"/>
</dbReference>
<dbReference type="InterPro" id="IPR050701">
    <property type="entry name" value="Histone_Mod_Regulator"/>
</dbReference>
<feature type="compositionally biased region" description="Basic and acidic residues" evidence="5">
    <location>
        <begin position="240"/>
        <end position="250"/>
    </location>
</feature>
<evidence type="ECO:0000256" key="5">
    <source>
        <dbReference type="SAM" id="MobiDB-lite"/>
    </source>
</evidence>
<dbReference type="CDD" id="cd15492">
    <property type="entry name" value="PHD_BRPF_JADE_like"/>
    <property type="match status" value="1"/>
</dbReference>
<dbReference type="InterPro" id="IPR013083">
    <property type="entry name" value="Znf_RING/FYVE/PHD"/>
</dbReference>
<protein>
    <recommendedName>
        <fullName evidence="6">PHD-type domain-containing protein</fullName>
    </recommendedName>
</protein>
<evidence type="ECO:0000313" key="8">
    <source>
        <dbReference type="Proteomes" id="UP001234581"/>
    </source>
</evidence>
<gene>
    <name evidence="7" type="ORF">O0I10_011566</name>
</gene>
<dbReference type="Gene3D" id="3.30.40.10">
    <property type="entry name" value="Zinc/RING finger domain, C3HC4 (zinc finger)"/>
    <property type="match status" value="2"/>
</dbReference>
<feature type="compositionally biased region" description="Pro residues" evidence="5">
    <location>
        <begin position="181"/>
        <end position="194"/>
    </location>
</feature>
<comment type="caution">
    <text evidence="7">The sequence shown here is derived from an EMBL/GenBank/DDBJ whole genome shotgun (WGS) entry which is preliminary data.</text>
</comment>
<dbReference type="PROSITE" id="PS50016">
    <property type="entry name" value="ZF_PHD_2"/>
    <property type="match status" value="1"/>
</dbReference>
<keyword evidence="8" id="KW-1185">Reference proteome</keyword>
<evidence type="ECO:0000256" key="2">
    <source>
        <dbReference type="ARBA" id="ARBA00022771"/>
    </source>
</evidence>
<feature type="compositionally biased region" description="Low complexity" evidence="5">
    <location>
        <begin position="251"/>
        <end position="320"/>
    </location>
</feature>
<dbReference type="SMART" id="SM00249">
    <property type="entry name" value="PHD"/>
    <property type="match status" value="2"/>
</dbReference>
<evidence type="ECO:0000256" key="4">
    <source>
        <dbReference type="PROSITE-ProRule" id="PRU00146"/>
    </source>
</evidence>
<dbReference type="SUPFAM" id="SSF57903">
    <property type="entry name" value="FYVE/PHD zinc finger"/>
    <property type="match status" value="1"/>
</dbReference>
<feature type="region of interest" description="Disordered" evidence="5">
    <location>
        <begin position="170"/>
        <end position="199"/>
    </location>
</feature>
<evidence type="ECO:0000313" key="7">
    <source>
        <dbReference type="EMBL" id="KAJ8652761.1"/>
    </source>
</evidence>
<keyword evidence="1" id="KW-0479">Metal-binding</keyword>
<name>A0AAD7XTZ0_9FUNG</name>
<evidence type="ECO:0000256" key="1">
    <source>
        <dbReference type="ARBA" id="ARBA00022723"/>
    </source>
</evidence>
<dbReference type="PANTHER" id="PTHR13793">
    <property type="entry name" value="PHD FINGER PROTEINS"/>
    <property type="match status" value="1"/>
</dbReference>
<feature type="domain" description="PHD-type" evidence="6">
    <location>
        <begin position="5"/>
        <end position="57"/>
    </location>
</feature>
<dbReference type="GeneID" id="83218966"/>
<dbReference type="InterPro" id="IPR001965">
    <property type="entry name" value="Znf_PHD"/>
</dbReference>